<dbReference type="GO" id="GO:1990281">
    <property type="term" value="C:efflux pump complex"/>
    <property type="evidence" value="ECO:0007669"/>
    <property type="project" value="TreeGrafter"/>
</dbReference>
<dbReference type="Gene3D" id="2.40.420.20">
    <property type="match status" value="1"/>
</dbReference>
<accession>A0A4R4DRK2</accession>
<dbReference type="GO" id="GO:0015562">
    <property type="term" value="F:efflux transmembrane transporter activity"/>
    <property type="evidence" value="ECO:0007669"/>
    <property type="project" value="TreeGrafter"/>
</dbReference>
<dbReference type="InterPro" id="IPR058624">
    <property type="entry name" value="MdtA-like_HH"/>
</dbReference>
<keyword evidence="7" id="KW-1185">Reference proteome</keyword>
<evidence type="ECO:0000313" key="7">
    <source>
        <dbReference type="Proteomes" id="UP000295023"/>
    </source>
</evidence>
<dbReference type="PANTHER" id="PTHR30469">
    <property type="entry name" value="MULTIDRUG RESISTANCE PROTEIN MDTA"/>
    <property type="match status" value="1"/>
</dbReference>
<dbReference type="PROSITE" id="PS51257">
    <property type="entry name" value="PROKAR_LIPOPROTEIN"/>
    <property type="match status" value="1"/>
</dbReference>
<evidence type="ECO:0000259" key="4">
    <source>
        <dbReference type="Pfam" id="PF25954"/>
    </source>
</evidence>
<evidence type="ECO:0000256" key="1">
    <source>
        <dbReference type="ARBA" id="ARBA00009477"/>
    </source>
</evidence>
<dbReference type="Gene3D" id="2.40.30.170">
    <property type="match status" value="1"/>
</dbReference>
<comment type="caution">
    <text evidence="6">The sequence shown here is derived from an EMBL/GenBank/DDBJ whole genome shotgun (WGS) entry which is preliminary data.</text>
</comment>
<dbReference type="InterPro" id="IPR058627">
    <property type="entry name" value="MdtA-like_C"/>
</dbReference>
<feature type="domain" description="Multidrug resistance protein MdtA-like C-terminal permuted SH3" evidence="5">
    <location>
        <begin position="299"/>
        <end position="359"/>
    </location>
</feature>
<dbReference type="EMBL" id="SKBM01000004">
    <property type="protein sequence ID" value="TCZ65012.1"/>
    <property type="molecule type" value="Genomic_DNA"/>
</dbReference>
<feature type="domain" description="CusB-like beta-barrel" evidence="4">
    <location>
        <begin position="224"/>
        <end position="292"/>
    </location>
</feature>
<protein>
    <submittedName>
        <fullName evidence="6">Efflux RND transporter periplasmic adaptor subunit</fullName>
    </submittedName>
</protein>
<evidence type="ECO:0000259" key="3">
    <source>
        <dbReference type="Pfam" id="PF25876"/>
    </source>
</evidence>
<dbReference type="InterPro" id="IPR006143">
    <property type="entry name" value="RND_pump_MFP"/>
</dbReference>
<evidence type="ECO:0000259" key="5">
    <source>
        <dbReference type="Pfam" id="PF25967"/>
    </source>
</evidence>
<dbReference type="Proteomes" id="UP000295023">
    <property type="component" value="Unassembled WGS sequence"/>
</dbReference>
<evidence type="ECO:0000313" key="6">
    <source>
        <dbReference type="EMBL" id="TCZ65012.1"/>
    </source>
</evidence>
<reference evidence="6 7" key="1">
    <citation type="submission" date="2019-03" db="EMBL/GenBank/DDBJ databases">
        <title>Paracraurococcus aquatilis NE82 genome sequence.</title>
        <authorList>
            <person name="Zhao Y."/>
            <person name="Du Z."/>
        </authorList>
    </citation>
    <scope>NUCLEOTIDE SEQUENCE [LARGE SCALE GENOMIC DNA]</scope>
    <source>
        <strain evidence="6 7">NE82</strain>
    </source>
</reference>
<dbReference type="PANTHER" id="PTHR30469:SF38">
    <property type="entry name" value="HLYD FAMILY SECRETION PROTEIN"/>
    <property type="match status" value="1"/>
</dbReference>
<evidence type="ECO:0000256" key="2">
    <source>
        <dbReference type="SAM" id="Coils"/>
    </source>
</evidence>
<organism evidence="6 7">
    <name type="scientific">Roseicella aquatilis</name>
    <dbReference type="NCBI Taxonomy" id="2527868"/>
    <lineage>
        <taxon>Bacteria</taxon>
        <taxon>Pseudomonadati</taxon>
        <taxon>Pseudomonadota</taxon>
        <taxon>Alphaproteobacteria</taxon>
        <taxon>Acetobacterales</taxon>
        <taxon>Roseomonadaceae</taxon>
        <taxon>Roseicella</taxon>
    </lineage>
</organism>
<dbReference type="AlphaFoldDB" id="A0A4R4DRK2"/>
<dbReference type="OrthoDB" id="9813967at2"/>
<gene>
    <name evidence="6" type="ORF">EXY23_05515</name>
</gene>
<dbReference type="Gene3D" id="1.10.287.470">
    <property type="entry name" value="Helix hairpin bin"/>
    <property type="match status" value="1"/>
</dbReference>
<feature type="coiled-coil region" evidence="2">
    <location>
        <begin position="114"/>
        <end position="179"/>
    </location>
</feature>
<name>A0A4R4DRK2_9PROT</name>
<dbReference type="SUPFAM" id="SSF111369">
    <property type="entry name" value="HlyD-like secretion proteins"/>
    <property type="match status" value="1"/>
</dbReference>
<proteinExistence type="inferred from homology"/>
<dbReference type="NCBIfam" id="TIGR01730">
    <property type="entry name" value="RND_mfp"/>
    <property type="match status" value="1"/>
</dbReference>
<dbReference type="Pfam" id="PF25954">
    <property type="entry name" value="Beta-barrel_RND_2"/>
    <property type="match status" value="1"/>
</dbReference>
<dbReference type="Pfam" id="PF25876">
    <property type="entry name" value="HH_MFP_RND"/>
    <property type="match status" value="1"/>
</dbReference>
<dbReference type="Gene3D" id="2.40.50.100">
    <property type="match status" value="1"/>
</dbReference>
<sequence>MEDCMRRPDHGARYASGLRRGAALGILLPVLLAGCDDAPAPPAADPRPVRVTTVAPRSGGDVISLTGTVEAETQVNLAFRIDGRMVERRVNVGDRVAAGQVVARLDRTNEENGLRAARAEMTTARARLTEARNNYQRQRELLQSGFTTRVRYDEATRTLRSAESALDATQAQVNIAQTRLGYTDLVADAGGVVTARGAEPGEVVQPGRMIVQVAREGGRDAVFDVPPTLKDQAPADPLIEVALTMDPAVRAEGRVREVSPQADPVTGTFRVRVGLADPPPAMRLGSTVTGRMELGAGGAIEVPASALTRAQQQPAVWVVDPAAQTVALRPVEVLRFDPARVVVGSGLEAGDIVVTAGVQALRPGQKVRLLGTQSAAR</sequence>
<comment type="similarity">
    <text evidence="1">Belongs to the membrane fusion protein (MFP) (TC 8.A.1) family.</text>
</comment>
<feature type="domain" description="Multidrug resistance protein MdtA-like alpha-helical hairpin" evidence="3">
    <location>
        <begin position="115"/>
        <end position="183"/>
    </location>
</feature>
<dbReference type="Pfam" id="PF25967">
    <property type="entry name" value="RND-MFP_C"/>
    <property type="match status" value="1"/>
</dbReference>
<keyword evidence="2" id="KW-0175">Coiled coil</keyword>
<dbReference type="InterPro" id="IPR058792">
    <property type="entry name" value="Beta-barrel_RND_2"/>
</dbReference>